<proteinExistence type="predicted"/>
<evidence type="ECO:0000313" key="1">
    <source>
        <dbReference type="Ensembl" id="ENSMMOP00000003824.1"/>
    </source>
</evidence>
<dbReference type="Ensembl" id="ENSMMOT00000003894.1">
    <property type="protein sequence ID" value="ENSMMOP00000003824.1"/>
    <property type="gene ID" value="ENSMMOG00000003061.1"/>
</dbReference>
<reference evidence="1" key="2">
    <citation type="submission" date="2025-09" db="UniProtKB">
        <authorList>
            <consortium name="Ensembl"/>
        </authorList>
    </citation>
    <scope>IDENTIFICATION</scope>
</reference>
<accession>A0A3Q3W5N0</accession>
<protein>
    <submittedName>
        <fullName evidence="1">Uncharacterized protein</fullName>
    </submittedName>
</protein>
<keyword evidence="2" id="KW-1185">Reference proteome</keyword>
<organism evidence="1 2">
    <name type="scientific">Mola mola</name>
    <name type="common">Ocean sunfish</name>
    <name type="synonym">Tetraodon mola</name>
    <dbReference type="NCBI Taxonomy" id="94237"/>
    <lineage>
        <taxon>Eukaryota</taxon>
        <taxon>Metazoa</taxon>
        <taxon>Chordata</taxon>
        <taxon>Craniata</taxon>
        <taxon>Vertebrata</taxon>
        <taxon>Euteleostomi</taxon>
        <taxon>Actinopterygii</taxon>
        <taxon>Neopterygii</taxon>
        <taxon>Teleostei</taxon>
        <taxon>Neoteleostei</taxon>
        <taxon>Acanthomorphata</taxon>
        <taxon>Eupercaria</taxon>
        <taxon>Tetraodontiformes</taxon>
        <taxon>Molidae</taxon>
        <taxon>Mola</taxon>
    </lineage>
</organism>
<dbReference type="Proteomes" id="UP000261620">
    <property type="component" value="Unplaced"/>
</dbReference>
<dbReference type="STRING" id="94237.ENSMMOP00000003824"/>
<evidence type="ECO:0000313" key="2">
    <source>
        <dbReference type="Proteomes" id="UP000261620"/>
    </source>
</evidence>
<name>A0A3Q3W5N0_MOLML</name>
<dbReference type="InterPro" id="IPR028040">
    <property type="entry name" value="TopoVIB-like"/>
</dbReference>
<dbReference type="GO" id="GO:0042138">
    <property type="term" value="P:meiotic DNA double-strand break formation"/>
    <property type="evidence" value="ECO:0007669"/>
    <property type="project" value="InterPro"/>
</dbReference>
<sequence length="142" mass="16144">MFPCVWSCLPDPEELGAFTDLYGSLRLLVSFKVHFIFNSVKHQNFSSLRVFTAYKEITQKNKIKPPECVNEGCWCQGGHPVVGDRLPLSIPPEVMDQGLFGELSVQLVTVLSPCVLQYPNLATRLTHVQISFAYLQYFCDYH</sequence>
<dbReference type="PANTHER" id="PTHR14652:SF2">
    <property type="entry name" value="TYPE 2 DNA TOPOISOMERASE 6 SUBUNIT B-LIKE"/>
    <property type="match status" value="1"/>
</dbReference>
<dbReference type="AlphaFoldDB" id="A0A3Q3W5N0"/>
<reference evidence="1" key="1">
    <citation type="submission" date="2025-08" db="UniProtKB">
        <authorList>
            <consortium name="Ensembl"/>
        </authorList>
    </citation>
    <scope>IDENTIFICATION</scope>
</reference>
<dbReference type="PANTHER" id="PTHR14652">
    <property type="entry name" value="TYPE 2 DNA TOPOISOMERASE 6 SUBUNIT B-LIKE"/>
    <property type="match status" value="1"/>
</dbReference>